<name>A0A166T159_9AGAM</name>
<dbReference type="AlphaFoldDB" id="A0A166T159"/>
<reference evidence="1 2" key="1">
    <citation type="journal article" date="2016" name="Mol. Biol. Evol.">
        <title>Comparative Genomics of Early-Diverging Mushroom-Forming Fungi Provides Insights into the Origins of Lignocellulose Decay Capabilities.</title>
        <authorList>
            <person name="Nagy L.G."/>
            <person name="Riley R."/>
            <person name="Tritt A."/>
            <person name="Adam C."/>
            <person name="Daum C."/>
            <person name="Floudas D."/>
            <person name="Sun H."/>
            <person name="Yadav J.S."/>
            <person name="Pangilinan J."/>
            <person name="Larsson K.H."/>
            <person name="Matsuura K."/>
            <person name="Barry K."/>
            <person name="Labutti K."/>
            <person name="Kuo R."/>
            <person name="Ohm R.A."/>
            <person name="Bhattacharya S.S."/>
            <person name="Shirouzu T."/>
            <person name="Yoshinaga Y."/>
            <person name="Martin F.M."/>
            <person name="Grigoriev I.V."/>
            <person name="Hibbett D.S."/>
        </authorList>
    </citation>
    <scope>NUCLEOTIDE SEQUENCE [LARGE SCALE GENOMIC DNA]</scope>
    <source>
        <strain evidence="1 2">CBS 109695</strain>
    </source>
</reference>
<gene>
    <name evidence="1" type="ORF">FIBSPDRAFT_850773</name>
</gene>
<dbReference type="Proteomes" id="UP000076532">
    <property type="component" value="Unassembled WGS sequence"/>
</dbReference>
<evidence type="ECO:0000313" key="1">
    <source>
        <dbReference type="EMBL" id="KZP30067.1"/>
    </source>
</evidence>
<evidence type="ECO:0000313" key="2">
    <source>
        <dbReference type="Proteomes" id="UP000076532"/>
    </source>
</evidence>
<keyword evidence="2" id="KW-1185">Reference proteome</keyword>
<sequence>METDVCWVHRVFSSIVQCLFCQIRVVAALDRIAPPFVFWLSESVQQLLDGVGVLNIHVAVDH</sequence>
<organism evidence="1 2">
    <name type="scientific">Athelia psychrophila</name>
    <dbReference type="NCBI Taxonomy" id="1759441"/>
    <lineage>
        <taxon>Eukaryota</taxon>
        <taxon>Fungi</taxon>
        <taxon>Dikarya</taxon>
        <taxon>Basidiomycota</taxon>
        <taxon>Agaricomycotina</taxon>
        <taxon>Agaricomycetes</taxon>
        <taxon>Agaricomycetidae</taxon>
        <taxon>Atheliales</taxon>
        <taxon>Atheliaceae</taxon>
        <taxon>Athelia</taxon>
    </lineage>
</organism>
<protein>
    <submittedName>
        <fullName evidence="1">Uncharacterized protein</fullName>
    </submittedName>
</protein>
<dbReference type="EMBL" id="KV417495">
    <property type="protein sequence ID" value="KZP30067.1"/>
    <property type="molecule type" value="Genomic_DNA"/>
</dbReference>
<proteinExistence type="predicted"/>
<accession>A0A166T159</accession>